<dbReference type="GO" id="GO:0005524">
    <property type="term" value="F:ATP binding"/>
    <property type="evidence" value="ECO:0007669"/>
    <property type="project" value="UniProtKB-KW"/>
</dbReference>
<protein>
    <submittedName>
        <fullName evidence="5">Uncharacterized protein</fullName>
    </submittedName>
</protein>
<feature type="coiled-coil region" evidence="4">
    <location>
        <begin position="29"/>
        <end position="68"/>
    </location>
</feature>
<sequence length="115" mass="12947">MIREAEKNAAADAERKEKVEVCNQAESVIQDTDSKLTEFKDQVDTKEAEAIRNKLGELRQLLANRDNETTANIREAIGTLQQQSLKLFEAVYKKMAAENTQSSSGKFLRLMILEG</sequence>
<evidence type="ECO:0000313" key="6">
    <source>
        <dbReference type="Proteomes" id="UP000004810"/>
    </source>
</evidence>
<keyword evidence="2" id="KW-0547">Nucleotide-binding</keyword>
<dbReference type="Pfam" id="PF00012">
    <property type="entry name" value="HSP70"/>
    <property type="match status" value="1"/>
</dbReference>
<dbReference type="SUPFAM" id="SSF100934">
    <property type="entry name" value="Heat shock protein 70kD (HSP70), C-terminal subdomain"/>
    <property type="match status" value="1"/>
</dbReference>
<gene>
    <name evidence="5" type="ORF">WUBG_11279</name>
</gene>
<proteinExistence type="inferred from homology"/>
<dbReference type="EMBL" id="ADBV01007322">
    <property type="protein sequence ID" value="EJW77811.1"/>
    <property type="molecule type" value="Genomic_DNA"/>
</dbReference>
<evidence type="ECO:0000256" key="2">
    <source>
        <dbReference type="ARBA" id="ARBA00022741"/>
    </source>
</evidence>
<dbReference type="Proteomes" id="UP000004810">
    <property type="component" value="Unassembled WGS sequence"/>
</dbReference>
<keyword evidence="4" id="KW-0175">Coiled coil</keyword>
<dbReference type="Gene3D" id="1.20.1270.10">
    <property type="match status" value="1"/>
</dbReference>
<keyword evidence="3" id="KW-0067">ATP-binding</keyword>
<reference evidence="6" key="1">
    <citation type="submission" date="2012-08" db="EMBL/GenBank/DDBJ databases">
        <title>The Genome Sequence of Wuchereria bancrofti.</title>
        <authorList>
            <person name="Nutman T.B."/>
            <person name="Fink D.L."/>
            <person name="Russ C."/>
            <person name="Young S."/>
            <person name="Zeng Q."/>
            <person name="Koehrsen M."/>
            <person name="Alvarado L."/>
            <person name="Berlin A."/>
            <person name="Chapman S.B."/>
            <person name="Chen Z."/>
            <person name="Freedman E."/>
            <person name="Gellesch M."/>
            <person name="Goldberg J."/>
            <person name="Griggs A."/>
            <person name="Gujja S."/>
            <person name="Heilman E.R."/>
            <person name="Heiman D."/>
            <person name="Hepburn T."/>
            <person name="Howarth C."/>
            <person name="Jen D."/>
            <person name="Larson L."/>
            <person name="Lewis B."/>
            <person name="Mehta T."/>
            <person name="Park D."/>
            <person name="Pearson M."/>
            <person name="Roberts A."/>
            <person name="Saif S."/>
            <person name="Shea T."/>
            <person name="Shenoy N."/>
            <person name="Sisk P."/>
            <person name="Stolte C."/>
            <person name="Sykes S."/>
            <person name="Walk T."/>
            <person name="White J."/>
            <person name="Yandava C."/>
            <person name="Haas B."/>
            <person name="Henn M.R."/>
            <person name="Nusbaum C."/>
            <person name="Birren B."/>
        </authorList>
    </citation>
    <scope>NUCLEOTIDE SEQUENCE [LARGE SCALE GENOMIC DNA]</scope>
    <source>
        <strain evidence="6">NA</strain>
    </source>
</reference>
<comment type="caution">
    <text evidence="5">The sequence shown here is derived from an EMBL/GenBank/DDBJ whole genome shotgun (WGS) entry which is preliminary data.</text>
</comment>
<evidence type="ECO:0000256" key="1">
    <source>
        <dbReference type="ARBA" id="ARBA00007381"/>
    </source>
</evidence>
<dbReference type="InterPro" id="IPR029048">
    <property type="entry name" value="HSP70_C_sf"/>
</dbReference>
<dbReference type="InterPro" id="IPR013126">
    <property type="entry name" value="Hsp_70_fam"/>
</dbReference>
<dbReference type="GO" id="GO:0140662">
    <property type="term" value="F:ATP-dependent protein folding chaperone"/>
    <property type="evidence" value="ECO:0007669"/>
    <property type="project" value="InterPro"/>
</dbReference>
<organism evidence="5 6">
    <name type="scientific">Wuchereria bancrofti</name>
    <dbReference type="NCBI Taxonomy" id="6293"/>
    <lineage>
        <taxon>Eukaryota</taxon>
        <taxon>Metazoa</taxon>
        <taxon>Ecdysozoa</taxon>
        <taxon>Nematoda</taxon>
        <taxon>Chromadorea</taxon>
        <taxon>Rhabditida</taxon>
        <taxon>Spirurina</taxon>
        <taxon>Spiruromorpha</taxon>
        <taxon>Filarioidea</taxon>
        <taxon>Onchocercidae</taxon>
        <taxon>Wuchereria</taxon>
    </lineage>
</organism>
<name>J9E685_WUCBA</name>
<evidence type="ECO:0000256" key="3">
    <source>
        <dbReference type="ARBA" id="ARBA00022840"/>
    </source>
</evidence>
<accession>J9E685</accession>
<evidence type="ECO:0000256" key="4">
    <source>
        <dbReference type="SAM" id="Coils"/>
    </source>
</evidence>
<evidence type="ECO:0000313" key="5">
    <source>
        <dbReference type="EMBL" id="EJW77811.1"/>
    </source>
</evidence>
<comment type="similarity">
    <text evidence="1">Belongs to the heat shock protein 70 family.</text>
</comment>
<dbReference type="AlphaFoldDB" id="J9E685"/>